<reference evidence="6" key="1">
    <citation type="submission" date="2022-04" db="EMBL/GenBank/DDBJ databases">
        <title>Alcanivorax sp. CY1518 draft genome sequence.</title>
        <authorList>
            <person name="Zhao G."/>
            <person name="An M."/>
        </authorList>
    </citation>
    <scope>NUCLEOTIDE SEQUENCE</scope>
    <source>
        <strain evidence="6">CY1518</strain>
    </source>
</reference>
<dbReference type="Pfam" id="PF07238">
    <property type="entry name" value="PilZ"/>
    <property type="match status" value="1"/>
</dbReference>
<keyword evidence="3" id="KW-0175">Coiled coil</keyword>
<dbReference type="EMBL" id="JALKII010000001">
    <property type="protein sequence ID" value="MCK0536314.1"/>
    <property type="molecule type" value="Genomic_DNA"/>
</dbReference>
<evidence type="ECO:0000256" key="2">
    <source>
        <dbReference type="PROSITE-ProRule" id="PRU00169"/>
    </source>
</evidence>
<dbReference type="RefSeq" id="WP_246947411.1">
    <property type="nucleotide sequence ID" value="NZ_JALKII010000001.1"/>
</dbReference>
<dbReference type="PROSITE" id="PS50112">
    <property type="entry name" value="PAS"/>
    <property type="match status" value="1"/>
</dbReference>
<dbReference type="SMART" id="SM00448">
    <property type="entry name" value="REC"/>
    <property type="match status" value="1"/>
</dbReference>
<dbReference type="Pfam" id="PF00989">
    <property type="entry name" value="PAS"/>
    <property type="match status" value="1"/>
</dbReference>
<dbReference type="InterPro" id="IPR035965">
    <property type="entry name" value="PAS-like_dom_sf"/>
</dbReference>
<dbReference type="InterPro" id="IPR001789">
    <property type="entry name" value="Sig_transdc_resp-reg_receiver"/>
</dbReference>
<gene>
    <name evidence="6" type="ORF">MU846_01170</name>
</gene>
<evidence type="ECO:0000259" key="5">
    <source>
        <dbReference type="PROSITE" id="PS50112"/>
    </source>
</evidence>
<dbReference type="Gene3D" id="3.40.50.2300">
    <property type="match status" value="1"/>
</dbReference>
<evidence type="ECO:0000256" key="1">
    <source>
        <dbReference type="ARBA" id="ARBA00022553"/>
    </source>
</evidence>
<dbReference type="SUPFAM" id="SSF52172">
    <property type="entry name" value="CheY-like"/>
    <property type="match status" value="1"/>
</dbReference>
<evidence type="ECO:0000256" key="3">
    <source>
        <dbReference type="SAM" id="Coils"/>
    </source>
</evidence>
<protein>
    <submittedName>
        <fullName evidence="6">Response regulator</fullName>
    </submittedName>
</protein>
<dbReference type="SUPFAM" id="SSF55785">
    <property type="entry name" value="PYP-like sensor domain (PAS domain)"/>
    <property type="match status" value="1"/>
</dbReference>
<dbReference type="InterPro" id="IPR050595">
    <property type="entry name" value="Bact_response_regulator"/>
</dbReference>
<feature type="domain" description="Response regulatory" evidence="4">
    <location>
        <begin position="5"/>
        <end position="122"/>
    </location>
</feature>
<dbReference type="Gene3D" id="3.30.450.20">
    <property type="entry name" value="PAS domain"/>
    <property type="match status" value="1"/>
</dbReference>
<sequence>MIRQNILVVDDHRENLIALEAVLEAPGRQLIMASSGNEALQLALKHDFSLVLLDVQMPDMDGFEVAELMRQNRRTRSLPIIFVTAISKEQKYVFKGYECGAVDYLFKPLDKQVLEAKVNVFLELDLQKRKLQQAVVQMKRLKDENERLLQALGEGIFGTDAQGAISFCNDAAATLLATTRKALAGRTIDEILCSDDQGTPFSWSDSALLAACSEGQGWRNDISLYARRGEALVPLEMTATPISPVGEPFSGCVILFRELTGNELSVQERHARESRRYPRKKVFREMVLFDRTTGGNVGRLMNISIDGFKLSSRKAIKEGQKLALSMVLPEQINGLNTLSFDARAVWCQLSGTGEDYHTGFQFLDMNDTGRGIIQTLMEKI</sequence>
<evidence type="ECO:0000259" key="4">
    <source>
        <dbReference type="PROSITE" id="PS50110"/>
    </source>
</evidence>
<feature type="domain" description="PAS" evidence="5">
    <location>
        <begin position="141"/>
        <end position="197"/>
    </location>
</feature>
<proteinExistence type="predicted"/>
<evidence type="ECO:0000313" key="7">
    <source>
        <dbReference type="Proteomes" id="UP001165524"/>
    </source>
</evidence>
<dbReference type="InterPro" id="IPR013767">
    <property type="entry name" value="PAS_fold"/>
</dbReference>
<dbReference type="InterPro" id="IPR009875">
    <property type="entry name" value="PilZ_domain"/>
</dbReference>
<name>A0ABT0E3C7_9GAMM</name>
<comment type="caution">
    <text evidence="6">The sequence shown here is derived from an EMBL/GenBank/DDBJ whole genome shotgun (WGS) entry which is preliminary data.</text>
</comment>
<feature type="modified residue" description="4-aspartylphosphate" evidence="2">
    <location>
        <position position="54"/>
    </location>
</feature>
<accession>A0ABT0E3C7</accession>
<dbReference type="InterPro" id="IPR000014">
    <property type="entry name" value="PAS"/>
</dbReference>
<evidence type="ECO:0000313" key="6">
    <source>
        <dbReference type="EMBL" id="MCK0536314.1"/>
    </source>
</evidence>
<keyword evidence="1 2" id="KW-0597">Phosphoprotein</keyword>
<dbReference type="Pfam" id="PF00072">
    <property type="entry name" value="Response_reg"/>
    <property type="match status" value="1"/>
</dbReference>
<dbReference type="Gene3D" id="2.40.10.220">
    <property type="entry name" value="predicted glycosyltransferase like domains"/>
    <property type="match status" value="1"/>
</dbReference>
<dbReference type="PANTHER" id="PTHR44591:SF3">
    <property type="entry name" value="RESPONSE REGULATORY DOMAIN-CONTAINING PROTEIN"/>
    <property type="match status" value="1"/>
</dbReference>
<dbReference type="PANTHER" id="PTHR44591">
    <property type="entry name" value="STRESS RESPONSE REGULATOR PROTEIN 1"/>
    <property type="match status" value="1"/>
</dbReference>
<feature type="coiled-coil region" evidence="3">
    <location>
        <begin position="124"/>
        <end position="151"/>
    </location>
</feature>
<dbReference type="Proteomes" id="UP001165524">
    <property type="component" value="Unassembled WGS sequence"/>
</dbReference>
<dbReference type="InterPro" id="IPR011006">
    <property type="entry name" value="CheY-like_superfamily"/>
</dbReference>
<dbReference type="PROSITE" id="PS50110">
    <property type="entry name" value="RESPONSE_REGULATORY"/>
    <property type="match status" value="1"/>
</dbReference>
<keyword evidence="7" id="KW-1185">Reference proteome</keyword>
<dbReference type="CDD" id="cd00130">
    <property type="entry name" value="PAS"/>
    <property type="match status" value="1"/>
</dbReference>
<organism evidence="6 7">
    <name type="scientific">Alcanivorax quisquiliarum</name>
    <dbReference type="NCBI Taxonomy" id="2933565"/>
    <lineage>
        <taxon>Bacteria</taxon>
        <taxon>Pseudomonadati</taxon>
        <taxon>Pseudomonadota</taxon>
        <taxon>Gammaproteobacteria</taxon>
        <taxon>Oceanospirillales</taxon>
        <taxon>Alcanivoracaceae</taxon>
        <taxon>Alcanivorax</taxon>
    </lineage>
</organism>
<dbReference type="SMART" id="SM00091">
    <property type="entry name" value="PAS"/>
    <property type="match status" value="1"/>
</dbReference>